<gene>
    <name evidence="1" type="ORF">RHMOL_Rhmol11G0173900</name>
</gene>
<organism evidence="1 2">
    <name type="scientific">Rhododendron molle</name>
    <name type="common">Chinese azalea</name>
    <name type="synonym">Azalea mollis</name>
    <dbReference type="NCBI Taxonomy" id="49168"/>
    <lineage>
        <taxon>Eukaryota</taxon>
        <taxon>Viridiplantae</taxon>
        <taxon>Streptophyta</taxon>
        <taxon>Embryophyta</taxon>
        <taxon>Tracheophyta</taxon>
        <taxon>Spermatophyta</taxon>
        <taxon>Magnoliopsida</taxon>
        <taxon>eudicotyledons</taxon>
        <taxon>Gunneridae</taxon>
        <taxon>Pentapetalae</taxon>
        <taxon>asterids</taxon>
        <taxon>Ericales</taxon>
        <taxon>Ericaceae</taxon>
        <taxon>Ericoideae</taxon>
        <taxon>Rhodoreae</taxon>
        <taxon>Rhododendron</taxon>
    </lineage>
</organism>
<dbReference type="Proteomes" id="UP001062846">
    <property type="component" value="Chromosome 11"/>
</dbReference>
<evidence type="ECO:0000313" key="2">
    <source>
        <dbReference type="Proteomes" id="UP001062846"/>
    </source>
</evidence>
<evidence type="ECO:0000313" key="1">
    <source>
        <dbReference type="EMBL" id="KAI8531925.1"/>
    </source>
</evidence>
<accession>A0ACC0LT83</accession>
<name>A0ACC0LT83_RHOML</name>
<sequence length="68" mass="7717">MACTLKSTAYAPPEKRRKVGYMVLWLVCERGGRGLKQGRRIEGTDGLSNLDLLLLVRCYSTYQFDTNC</sequence>
<protein>
    <submittedName>
        <fullName evidence="1">Uncharacterized protein</fullName>
    </submittedName>
</protein>
<dbReference type="EMBL" id="CM046398">
    <property type="protein sequence ID" value="KAI8531925.1"/>
    <property type="molecule type" value="Genomic_DNA"/>
</dbReference>
<keyword evidence="2" id="KW-1185">Reference proteome</keyword>
<proteinExistence type="predicted"/>
<reference evidence="1" key="1">
    <citation type="submission" date="2022-02" db="EMBL/GenBank/DDBJ databases">
        <title>Plant Genome Project.</title>
        <authorList>
            <person name="Zhang R.-G."/>
        </authorList>
    </citation>
    <scope>NUCLEOTIDE SEQUENCE</scope>
    <source>
        <strain evidence="1">AT1</strain>
    </source>
</reference>
<comment type="caution">
    <text evidence="1">The sequence shown here is derived from an EMBL/GenBank/DDBJ whole genome shotgun (WGS) entry which is preliminary data.</text>
</comment>